<dbReference type="Proteomes" id="UP001162156">
    <property type="component" value="Unassembled WGS sequence"/>
</dbReference>
<dbReference type="EMBL" id="JANEYF010004134">
    <property type="protein sequence ID" value="KAJ8932081.1"/>
    <property type="molecule type" value="Genomic_DNA"/>
</dbReference>
<evidence type="ECO:0000313" key="2">
    <source>
        <dbReference type="Proteomes" id="UP001162156"/>
    </source>
</evidence>
<keyword evidence="2" id="KW-1185">Reference proteome</keyword>
<gene>
    <name evidence="1" type="ORF">NQ314_014958</name>
</gene>
<comment type="caution">
    <text evidence="1">The sequence shown here is derived from an EMBL/GenBank/DDBJ whole genome shotgun (WGS) entry which is preliminary data.</text>
</comment>
<name>A0AAV8X2A8_9CUCU</name>
<evidence type="ECO:0000313" key="1">
    <source>
        <dbReference type="EMBL" id="KAJ8932081.1"/>
    </source>
</evidence>
<reference evidence="1" key="1">
    <citation type="journal article" date="2023" name="Insect Mol. Biol.">
        <title>Genome sequencing provides insights into the evolution of gene families encoding plant cell wall-degrading enzymes in longhorned beetles.</title>
        <authorList>
            <person name="Shin N.R."/>
            <person name="Okamura Y."/>
            <person name="Kirsch R."/>
            <person name="Pauchet Y."/>
        </authorList>
    </citation>
    <scope>NUCLEOTIDE SEQUENCE</scope>
    <source>
        <strain evidence="1">RBIC_L_NR</strain>
    </source>
</reference>
<dbReference type="AlphaFoldDB" id="A0AAV8X2A8"/>
<organism evidence="1 2">
    <name type="scientific">Rhamnusium bicolor</name>
    <dbReference type="NCBI Taxonomy" id="1586634"/>
    <lineage>
        <taxon>Eukaryota</taxon>
        <taxon>Metazoa</taxon>
        <taxon>Ecdysozoa</taxon>
        <taxon>Arthropoda</taxon>
        <taxon>Hexapoda</taxon>
        <taxon>Insecta</taxon>
        <taxon>Pterygota</taxon>
        <taxon>Neoptera</taxon>
        <taxon>Endopterygota</taxon>
        <taxon>Coleoptera</taxon>
        <taxon>Polyphaga</taxon>
        <taxon>Cucujiformia</taxon>
        <taxon>Chrysomeloidea</taxon>
        <taxon>Cerambycidae</taxon>
        <taxon>Lepturinae</taxon>
        <taxon>Rhagiini</taxon>
        <taxon>Rhamnusium</taxon>
    </lineage>
</organism>
<protein>
    <submittedName>
        <fullName evidence="1">Uncharacterized protein</fullName>
    </submittedName>
</protein>
<accession>A0AAV8X2A8</accession>
<sequence>MGTKKMEYKTRQWHEKNVSVAAYARFQLVPRVSFLVNKKSTVLSVMKKNSPPVASSVTR</sequence>
<proteinExistence type="predicted"/>